<dbReference type="InterPro" id="IPR018811">
    <property type="entry name" value="MRX11"/>
</dbReference>
<name>A0A8H3TZ94_9TREE</name>
<dbReference type="PANTHER" id="PTHR28002:SF1">
    <property type="entry name" value="MIOREX COMPLEX COMPONENT 11"/>
    <property type="match status" value="1"/>
</dbReference>
<evidence type="ECO:0000313" key="2">
    <source>
        <dbReference type="Proteomes" id="UP000620104"/>
    </source>
</evidence>
<reference evidence="1" key="1">
    <citation type="submission" date="2020-07" db="EMBL/GenBank/DDBJ databases">
        <title>Draft Genome Sequence of a Deep-Sea Yeast, Naganishia (Cryptococcus) liquefaciens strain N6.</title>
        <authorList>
            <person name="Han Y.W."/>
            <person name="Kajitani R."/>
            <person name="Morimoto H."/>
            <person name="Parhat M."/>
            <person name="Tsubouchi H."/>
            <person name="Bakenova O."/>
            <person name="Ogata M."/>
            <person name="Argunhan B."/>
            <person name="Aoki R."/>
            <person name="Kajiwara S."/>
            <person name="Itoh T."/>
            <person name="Iwasaki H."/>
        </authorList>
    </citation>
    <scope>NUCLEOTIDE SEQUENCE</scope>
    <source>
        <strain evidence="1">N6</strain>
    </source>
</reference>
<protein>
    <submittedName>
        <fullName evidence="1">Uncharacterized protein</fullName>
    </submittedName>
</protein>
<dbReference type="OrthoDB" id="5580261at2759"/>
<dbReference type="Pfam" id="PF10306">
    <property type="entry name" value="FLILHELTA"/>
    <property type="match status" value="1"/>
</dbReference>
<keyword evidence="2" id="KW-1185">Reference proteome</keyword>
<organism evidence="1 2">
    <name type="scientific">Naganishia liquefaciens</name>
    <dbReference type="NCBI Taxonomy" id="104408"/>
    <lineage>
        <taxon>Eukaryota</taxon>
        <taxon>Fungi</taxon>
        <taxon>Dikarya</taxon>
        <taxon>Basidiomycota</taxon>
        <taxon>Agaricomycotina</taxon>
        <taxon>Tremellomycetes</taxon>
        <taxon>Filobasidiales</taxon>
        <taxon>Filobasidiaceae</taxon>
        <taxon>Naganishia</taxon>
    </lineage>
</organism>
<evidence type="ECO:0000313" key="1">
    <source>
        <dbReference type="EMBL" id="GHJ89834.1"/>
    </source>
</evidence>
<dbReference type="AlphaFoldDB" id="A0A8H3TZ94"/>
<accession>A0A8H3TZ94</accession>
<comment type="caution">
    <text evidence="1">The sequence shown here is derived from an EMBL/GenBank/DDBJ whole genome shotgun (WGS) entry which is preliminary data.</text>
</comment>
<gene>
    <name evidence="1" type="ORF">NliqN6_6236</name>
</gene>
<dbReference type="GO" id="GO:0005739">
    <property type="term" value="C:mitochondrion"/>
    <property type="evidence" value="ECO:0007669"/>
    <property type="project" value="TreeGrafter"/>
</dbReference>
<sequence length="217" mass="23592">MIAHTLRPRIAHRLKHSFTARLHTDPPARPNKFSAYTARLTALASRTGVSLPSLALSFGILHELTALVPLVGLFFAFQAADVGTGLVRWAGEVSADDDGTRWRSTVKDWLGEGERRVDRVARRYGLFGYESGTKPDAASAGEGEIVEEARQLVGLADRGSKAAADVTNAIAAYVLVKALLPARIGVSLAMAPAFSRRVVDPTRRFVWHGILRRPKNV</sequence>
<proteinExistence type="predicted"/>
<dbReference type="EMBL" id="BLZA01000049">
    <property type="protein sequence ID" value="GHJ89834.1"/>
    <property type="molecule type" value="Genomic_DNA"/>
</dbReference>
<dbReference type="Proteomes" id="UP000620104">
    <property type="component" value="Unassembled WGS sequence"/>
</dbReference>
<dbReference type="PANTHER" id="PTHR28002">
    <property type="entry name" value="MIOREX COMPLEX COMPONENT 11"/>
    <property type="match status" value="1"/>
</dbReference>